<evidence type="ECO:0000313" key="2">
    <source>
        <dbReference type="Proteomes" id="UP000466396"/>
    </source>
</evidence>
<reference evidence="1 2" key="1">
    <citation type="journal article" date="2019" name="Emerg. Microbes Infect.">
        <title>Comprehensive subspecies identification of 175 nontuberculous mycobacteria species based on 7547 genomic profiles.</title>
        <authorList>
            <person name="Matsumoto Y."/>
            <person name="Kinjo T."/>
            <person name="Motooka D."/>
            <person name="Nabeya D."/>
            <person name="Jung N."/>
            <person name="Uechi K."/>
            <person name="Horii T."/>
            <person name="Iida T."/>
            <person name="Fujita J."/>
            <person name="Nakamura S."/>
        </authorList>
    </citation>
    <scope>NUCLEOTIDE SEQUENCE [LARGE SCALE GENOMIC DNA]</scope>
    <source>
        <strain evidence="1 2">JCM 15657</strain>
    </source>
</reference>
<dbReference type="AlphaFoldDB" id="A0A7I7NJT8"/>
<keyword evidence="2" id="KW-1185">Reference proteome</keyword>
<dbReference type="KEGG" id="mlj:MLAC_19420"/>
<name>A0A7I7NJT8_9MYCO</name>
<dbReference type="EMBL" id="AP022581">
    <property type="protein sequence ID" value="BBX96648.1"/>
    <property type="molecule type" value="Genomic_DNA"/>
</dbReference>
<evidence type="ECO:0000313" key="1">
    <source>
        <dbReference type="EMBL" id="BBX96648.1"/>
    </source>
</evidence>
<gene>
    <name evidence="1" type="ORF">MLAC_19420</name>
</gene>
<dbReference type="Proteomes" id="UP000466396">
    <property type="component" value="Chromosome"/>
</dbReference>
<proteinExistence type="predicted"/>
<accession>A0A7I7NJT8</accession>
<dbReference type="RefSeq" id="WP_232070730.1">
    <property type="nucleotide sequence ID" value="NZ_AP022581.1"/>
</dbReference>
<sequence length="155" mass="16548">MSGPSQRWPRLIAAALYVLATADPDGVADRKDIRLMVGREFDPAGFDAMIALVSRCSRFTTAGAGAYTVTILEDSRPADGPQRFRYALTSTLSGKPADATRTEYFSYARRSGLILTGSASSGHQQAFGALSERTCAQSAPADLIGPHLFTAWQSA</sequence>
<organism evidence="1 2">
    <name type="scientific">Mycobacterium lacus</name>
    <dbReference type="NCBI Taxonomy" id="169765"/>
    <lineage>
        <taxon>Bacteria</taxon>
        <taxon>Bacillati</taxon>
        <taxon>Actinomycetota</taxon>
        <taxon>Actinomycetes</taxon>
        <taxon>Mycobacteriales</taxon>
        <taxon>Mycobacteriaceae</taxon>
        <taxon>Mycobacterium</taxon>
    </lineage>
</organism>
<protein>
    <submittedName>
        <fullName evidence="1">Uncharacterized protein</fullName>
    </submittedName>
</protein>